<sequence>MRKLELERGEQESEEVENSAPVEKQQKSAAAKNRQGKKIGRGEQGSVTKKRKSQDTAANEGEVRAEKPPLPASSDQNPQPPLPASPPVASPPSPSRSCHLPASSDQNPSTTPPATPTVSLPATPQATTCVGNPSAIKDLTQLIGDALQPSSPLALLEEIVKNEKLSRRVSSLENTIISMQNTQARLVSELQPVSNRLFYLTDMYNYNVDSVLLC</sequence>
<comment type="caution">
    <text evidence="2">The sequence shown here is derived from an EMBL/GenBank/DDBJ whole genome shotgun (WGS) entry which is preliminary data.</text>
</comment>
<gene>
    <name evidence="2" type="ORF">GBAR_LOCUS27541</name>
</gene>
<dbReference type="Proteomes" id="UP001174909">
    <property type="component" value="Unassembled WGS sequence"/>
</dbReference>
<organism evidence="2 3">
    <name type="scientific">Geodia barretti</name>
    <name type="common">Barrett's horny sponge</name>
    <dbReference type="NCBI Taxonomy" id="519541"/>
    <lineage>
        <taxon>Eukaryota</taxon>
        <taxon>Metazoa</taxon>
        <taxon>Porifera</taxon>
        <taxon>Demospongiae</taxon>
        <taxon>Heteroscleromorpha</taxon>
        <taxon>Tetractinellida</taxon>
        <taxon>Astrophorina</taxon>
        <taxon>Geodiidae</taxon>
        <taxon>Geodia</taxon>
    </lineage>
</organism>
<feature type="compositionally biased region" description="Basic and acidic residues" evidence="1">
    <location>
        <begin position="1"/>
        <end position="11"/>
    </location>
</feature>
<protein>
    <submittedName>
        <fullName evidence="2">Uncharacterized protein</fullName>
    </submittedName>
</protein>
<keyword evidence="3" id="KW-1185">Reference proteome</keyword>
<feature type="compositionally biased region" description="Pro residues" evidence="1">
    <location>
        <begin position="78"/>
        <end position="94"/>
    </location>
</feature>
<name>A0AA35XAB1_GEOBA</name>
<feature type="region of interest" description="Disordered" evidence="1">
    <location>
        <begin position="1"/>
        <end position="126"/>
    </location>
</feature>
<dbReference type="AlphaFoldDB" id="A0AA35XAB1"/>
<evidence type="ECO:0000313" key="2">
    <source>
        <dbReference type="EMBL" id="CAI8050064.1"/>
    </source>
</evidence>
<evidence type="ECO:0000256" key="1">
    <source>
        <dbReference type="SAM" id="MobiDB-lite"/>
    </source>
</evidence>
<accession>A0AA35XAB1</accession>
<proteinExistence type="predicted"/>
<evidence type="ECO:0000313" key="3">
    <source>
        <dbReference type="Proteomes" id="UP001174909"/>
    </source>
</evidence>
<dbReference type="EMBL" id="CASHTH010003832">
    <property type="protein sequence ID" value="CAI8050064.1"/>
    <property type="molecule type" value="Genomic_DNA"/>
</dbReference>
<reference evidence="2" key="1">
    <citation type="submission" date="2023-03" db="EMBL/GenBank/DDBJ databases">
        <authorList>
            <person name="Steffen K."/>
            <person name="Cardenas P."/>
        </authorList>
    </citation>
    <scope>NUCLEOTIDE SEQUENCE</scope>
</reference>